<reference evidence="2" key="1">
    <citation type="journal article" date="2019" name="Int. J. Syst. Evol. Microbiol.">
        <title>The Global Catalogue of Microorganisms (GCM) 10K type strain sequencing project: providing services to taxonomists for standard genome sequencing and annotation.</title>
        <authorList>
            <consortium name="The Broad Institute Genomics Platform"/>
            <consortium name="The Broad Institute Genome Sequencing Center for Infectious Disease"/>
            <person name="Wu L."/>
            <person name="Ma J."/>
        </authorList>
    </citation>
    <scope>NUCLEOTIDE SEQUENCE [LARGE SCALE GENOMIC DNA]</scope>
    <source>
        <strain evidence="2">CCUG 63418</strain>
    </source>
</reference>
<organism evidence="1 2">
    <name type="scientific">Mucilaginibacter calamicampi</name>
    <dbReference type="NCBI Taxonomy" id="1302352"/>
    <lineage>
        <taxon>Bacteria</taxon>
        <taxon>Pseudomonadati</taxon>
        <taxon>Bacteroidota</taxon>
        <taxon>Sphingobacteriia</taxon>
        <taxon>Sphingobacteriales</taxon>
        <taxon>Sphingobacteriaceae</taxon>
        <taxon>Mucilaginibacter</taxon>
    </lineage>
</organism>
<proteinExistence type="predicted"/>
<protein>
    <submittedName>
        <fullName evidence="1">Uncharacterized protein</fullName>
    </submittedName>
</protein>
<sequence>MEKDFKGFKNNLEIIGNIKIVANLDNNGNGSVNAGSWEYLNGISAESKEKIVYRGQTVYHIKAVIKQD</sequence>
<evidence type="ECO:0000313" key="1">
    <source>
        <dbReference type="EMBL" id="MFD0752288.1"/>
    </source>
</evidence>
<comment type="caution">
    <text evidence="1">The sequence shown here is derived from an EMBL/GenBank/DDBJ whole genome shotgun (WGS) entry which is preliminary data.</text>
</comment>
<evidence type="ECO:0000313" key="2">
    <source>
        <dbReference type="Proteomes" id="UP001596958"/>
    </source>
</evidence>
<dbReference type="Proteomes" id="UP001596958">
    <property type="component" value="Unassembled WGS sequence"/>
</dbReference>
<accession>A0ABW2Z0P6</accession>
<dbReference type="RefSeq" id="WP_377102662.1">
    <property type="nucleotide sequence ID" value="NZ_JBHTHU010000022.1"/>
</dbReference>
<name>A0ABW2Z0P6_9SPHI</name>
<gene>
    <name evidence="1" type="ORF">ACFQZS_19190</name>
</gene>
<keyword evidence="2" id="KW-1185">Reference proteome</keyword>
<dbReference type="EMBL" id="JBHTHU010000022">
    <property type="protein sequence ID" value="MFD0752288.1"/>
    <property type="molecule type" value="Genomic_DNA"/>
</dbReference>